<accession>A0A016VMS9</accession>
<organism evidence="1 2">
    <name type="scientific">Ancylostoma ceylanicum</name>
    <dbReference type="NCBI Taxonomy" id="53326"/>
    <lineage>
        <taxon>Eukaryota</taxon>
        <taxon>Metazoa</taxon>
        <taxon>Ecdysozoa</taxon>
        <taxon>Nematoda</taxon>
        <taxon>Chromadorea</taxon>
        <taxon>Rhabditida</taxon>
        <taxon>Rhabditina</taxon>
        <taxon>Rhabditomorpha</taxon>
        <taxon>Strongyloidea</taxon>
        <taxon>Ancylostomatidae</taxon>
        <taxon>Ancylostomatinae</taxon>
        <taxon>Ancylostoma</taxon>
    </lineage>
</organism>
<sequence>MIVGNRQICRCSIHTGQSTNYIIDYDITAVELRQSSDLYLLTDSIAVLVTYNPENYQFSQYVLALNDESENAVLTMKRTVTLPALNSSLTIGTGLLSDGYILVTGYTGPADDHDRHVVAMMIAADPYKASSLPNKDITSMIGQFEHFLQHSYPDLRIFAPGIFAEKDGLIFMLKRQVNNLFCVGAPRWYNQNNWYKMRASVTRQTHAFICGRASLKSSQRSVYTVMRYKARLARMACVRTSASVRHHEVARTTNARI</sequence>
<evidence type="ECO:0008006" key="3">
    <source>
        <dbReference type="Google" id="ProtNLM"/>
    </source>
</evidence>
<dbReference type="Proteomes" id="UP000024635">
    <property type="component" value="Unassembled WGS sequence"/>
</dbReference>
<protein>
    <recommendedName>
        <fullName evidence="3">Sema domain-containing protein</fullName>
    </recommendedName>
</protein>
<dbReference type="OrthoDB" id="5830141at2759"/>
<keyword evidence="2" id="KW-1185">Reference proteome</keyword>
<dbReference type="AlphaFoldDB" id="A0A016VMS9"/>
<name>A0A016VMS9_9BILA</name>
<dbReference type="EMBL" id="JARK01001343">
    <property type="protein sequence ID" value="EYC28730.1"/>
    <property type="molecule type" value="Genomic_DNA"/>
</dbReference>
<reference evidence="2" key="1">
    <citation type="journal article" date="2015" name="Nat. Genet.">
        <title>The genome and transcriptome of the zoonotic hookworm Ancylostoma ceylanicum identify infection-specific gene families.</title>
        <authorList>
            <person name="Schwarz E.M."/>
            <person name="Hu Y."/>
            <person name="Antoshechkin I."/>
            <person name="Miller M.M."/>
            <person name="Sternberg P.W."/>
            <person name="Aroian R.V."/>
        </authorList>
    </citation>
    <scope>NUCLEOTIDE SEQUENCE</scope>
    <source>
        <strain evidence="2">HY135</strain>
    </source>
</reference>
<comment type="caution">
    <text evidence="1">The sequence shown here is derived from an EMBL/GenBank/DDBJ whole genome shotgun (WGS) entry which is preliminary data.</text>
</comment>
<gene>
    <name evidence="1" type="primary">Acey_s0007.g3384</name>
    <name evidence="1" type="ORF">Y032_0007g3384</name>
</gene>
<evidence type="ECO:0000313" key="2">
    <source>
        <dbReference type="Proteomes" id="UP000024635"/>
    </source>
</evidence>
<evidence type="ECO:0000313" key="1">
    <source>
        <dbReference type="EMBL" id="EYC28730.1"/>
    </source>
</evidence>
<proteinExistence type="predicted"/>